<dbReference type="SFLD" id="SFLDF00027">
    <property type="entry name" value="p-type_atpase"/>
    <property type="match status" value="1"/>
</dbReference>
<dbReference type="InterPro" id="IPR008250">
    <property type="entry name" value="ATPase_P-typ_transduc_dom_A_sf"/>
</dbReference>
<feature type="transmembrane region" description="Helical" evidence="9">
    <location>
        <begin position="12"/>
        <end position="32"/>
    </location>
</feature>
<gene>
    <name evidence="13" type="ORF">FHS94_001314</name>
</gene>
<dbReference type="InterPro" id="IPR023298">
    <property type="entry name" value="ATPase_P-typ_TM_dom_sf"/>
</dbReference>
<dbReference type="InterPro" id="IPR050510">
    <property type="entry name" value="Cation_transp_ATPase_P-type"/>
</dbReference>
<evidence type="ECO:0000259" key="10">
    <source>
        <dbReference type="Pfam" id="PF00122"/>
    </source>
</evidence>
<feature type="domain" description="Cation-transporting P-type ATPase C-terminal" evidence="11">
    <location>
        <begin position="640"/>
        <end position="811"/>
    </location>
</feature>
<dbReference type="PROSITE" id="PS00154">
    <property type="entry name" value="ATPASE_E1_E2"/>
    <property type="match status" value="1"/>
</dbReference>
<feature type="transmembrane region" description="Helical" evidence="9">
    <location>
        <begin position="689"/>
        <end position="713"/>
    </location>
</feature>
<feature type="transmembrane region" description="Helical" evidence="9">
    <location>
        <begin position="206"/>
        <end position="225"/>
    </location>
</feature>
<feature type="domain" description="Cation-transporting P-type ATPase N-terminal" evidence="12">
    <location>
        <begin position="1"/>
        <end position="31"/>
    </location>
</feature>
<feature type="transmembrane region" description="Helical" evidence="9">
    <location>
        <begin position="38"/>
        <end position="57"/>
    </location>
</feature>
<dbReference type="PRINTS" id="PR00120">
    <property type="entry name" value="HATPASE"/>
</dbReference>
<evidence type="ECO:0000256" key="7">
    <source>
        <dbReference type="ARBA" id="ARBA00022989"/>
    </source>
</evidence>
<evidence type="ECO:0000259" key="11">
    <source>
        <dbReference type="Pfam" id="PF00689"/>
    </source>
</evidence>
<dbReference type="SFLD" id="SFLDS00003">
    <property type="entry name" value="Haloacid_Dehalogenase"/>
    <property type="match status" value="1"/>
</dbReference>
<proteinExistence type="inferred from homology"/>
<comment type="similarity">
    <text evidence="2">Belongs to the cation transport ATPase (P-type) (TC 3.A.3) family. Type IIA subfamily.</text>
</comment>
<keyword evidence="5" id="KW-0067">ATP-binding</keyword>
<feature type="domain" description="P-type ATPase A" evidence="10">
    <location>
        <begin position="74"/>
        <end position="184"/>
    </location>
</feature>
<dbReference type="GO" id="GO:0005886">
    <property type="term" value="C:plasma membrane"/>
    <property type="evidence" value="ECO:0007669"/>
    <property type="project" value="TreeGrafter"/>
</dbReference>
<dbReference type="GO" id="GO:1902600">
    <property type="term" value="P:proton transmembrane transport"/>
    <property type="evidence" value="ECO:0007669"/>
    <property type="project" value="TreeGrafter"/>
</dbReference>
<dbReference type="Gene3D" id="1.20.1110.10">
    <property type="entry name" value="Calcium-transporting ATPase, transmembrane domain"/>
    <property type="match status" value="1"/>
</dbReference>
<dbReference type="NCBIfam" id="TIGR01494">
    <property type="entry name" value="ATPase_P-type"/>
    <property type="match status" value="2"/>
</dbReference>
<feature type="transmembrane region" description="Helical" evidence="9">
    <location>
        <begin position="789"/>
        <end position="806"/>
    </location>
</feature>
<dbReference type="SFLD" id="SFLDG00002">
    <property type="entry name" value="C1.7:_P-type_atpase_like"/>
    <property type="match status" value="1"/>
</dbReference>
<dbReference type="Pfam" id="PF00122">
    <property type="entry name" value="E1-E2_ATPase"/>
    <property type="match status" value="1"/>
</dbReference>
<evidence type="ECO:0000313" key="13">
    <source>
        <dbReference type="EMBL" id="MBB5714483.1"/>
    </source>
</evidence>
<dbReference type="Proteomes" id="UP000546200">
    <property type="component" value="Unassembled WGS sequence"/>
</dbReference>
<dbReference type="SUPFAM" id="SSF56784">
    <property type="entry name" value="HAD-like"/>
    <property type="match status" value="1"/>
</dbReference>
<dbReference type="PANTHER" id="PTHR43294">
    <property type="entry name" value="SODIUM/POTASSIUM-TRANSPORTING ATPASE SUBUNIT ALPHA"/>
    <property type="match status" value="1"/>
</dbReference>
<dbReference type="InterPro" id="IPR036412">
    <property type="entry name" value="HAD-like_sf"/>
</dbReference>
<feature type="transmembrane region" description="Helical" evidence="9">
    <location>
        <begin position="616"/>
        <end position="637"/>
    </location>
</feature>
<evidence type="ECO:0000256" key="4">
    <source>
        <dbReference type="ARBA" id="ARBA00022741"/>
    </source>
</evidence>
<keyword evidence="8 9" id="KW-0472">Membrane</keyword>
<dbReference type="PANTHER" id="PTHR43294:SF20">
    <property type="entry name" value="P-TYPE ATPASE"/>
    <property type="match status" value="1"/>
</dbReference>
<evidence type="ECO:0000256" key="9">
    <source>
        <dbReference type="SAM" id="Phobius"/>
    </source>
</evidence>
<dbReference type="GO" id="GO:1990573">
    <property type="term" value="P:potassium ion import across plasma membrane"/>
    <property type="evidence" value="ECO:0007669"/>
    <property type="project" value="TreeGrafter"/>
</dbReference>
<dbReference type="InterPro" id="IPR004014">
    <property type="entry name" value="ATPase_P-typ_cation-transptr_N"/>
</dbReference>
<dbReference type="EMBL" id="JACIJK010000003">
    <property type="protein sequence ID" value="MBB5714483.1"/>
    <property type="molecule type" value="Genomic_DNA"/>
</dbReference>
<evidence type="ECO:0000256" key="1">
    <source>
        <dbReference type="ARBA" id="ARBA00004141"/>
    </source>
</evidence>
<dbReference type="Pfam" id="PF00690">
    <property type="entry name" value="Cation_ATPase_N"/>
    <property type="match status" value="1"/>
</dbReference>
<evidence type="ECO:0000256" key="2">
    <source>
        <dbReference type="ARBA" id="ARBA00005675"/>
    </source>
</evidence>
<dbReference type="Gene3D" id="3.40.50.1000">
    <property type="entry name" value="HAD superfamily/HAD-like"/>
    <property type="match status" value="1"/>
</dbReference>
<organism evidence="13 14">
    <name type="scientific">Sphingomonas aerophila</name>
    <dbReference type="NCBI Taxonomy" id="1344948"/>
    <lineage>
        <taxon>Bacteria</taxon>
        <taxon>Pseudomonadati</taxon>
        <taxon>Pseudomonadota</taxon>
        <taxon>Alphaproteobacteria</taxon>
        <taxon>Sphingomonadales</taxon>
        <taxon>Sphingomonadaceae</taxon>
        <taxon>Sphingomonas</taxon>
    </lineage>
</organism>
<dbReference type="Gene3D" id="2.70.150.10">
    <property type="entry name" value="Calcium-transporting ATPase, cytoplasmic transduction domain A"/>
    <property type="match status" value="1"/>
</dbReference>
<evidence type="ECO:0000256" key="5">
    <source>
        <dbReference type="ARBA" id="ARBA00022840"/>
    </source>
</evidence>
<sequence length="827" mass="85780">MPRPRQPSWATLFVRQFRSPLIYLLLGAAILAHTMGEAADTAFILAVLFLNALIGAIQEGRAGASAEALERIVRQTARAEREGQVIELDAGDLVPGDLVLVESGAAVPADLRLVAGSNVLVNESLLTREAMPVAKLADASVPALAAVADRETMLHAGTTIVSGRAKGVVVAIGMHTQLGAIGTSLRSSNAPLPPLMTYMKRLSRQIGLMTVILVGVLAVTMLVRGTAPDQILLLAVALAVSAIPEGLPVAVTVALAVAGRRMAARHVIVRTLPAVEGLGACTVIATDKTGTLTLNRLSVEIVLTETGEQIAPTSMGASIPTLRRIAWAAAACNEASRSSAGEIIGDSVDVALLRFAEKAGGMERNVRLALMPYEPKNRFASVAVRSESGIDVLAKGAVETILPMCDAVDDRVHRAAERLATDGYRVLALAGTAVADVDAVDLAHPNGLALIGLVGLLDPLRPEAGPAIRACRSAGIRVCMVTGDHPATAMAIARQLGLAHRDGQLLTGAEMERLATNTDALQAAVRGARIFARMDPSQKLTLVEALRADGEVATVTGDGVNDAPALQAADLGVAMGLGGTDVARGAADLILTDDNFASIVAGVEEGRVAFANIRKVTMFVLGTGLAEIGTFVVALLAGLPMPMTAVQLLWANLITESAQTAALALGRGEGDELARKPRASGGHVVDRAALALLLPPAIAMAAFAGGLFCWELSRGNTVIESRGSVLLATVLFQNIFALTLRSEGRPIWRERLTSNPWLLLGVAAALLIQSAAFTITPLAGLLGIVPPDLASIVVCIGGAVLTLAAAEAAKFARRGRALPQDRLIALM</sequence>
<evidence type="ECO:0000256" key="3">
    <source>
        <dbReference type="ARBA" id="ARBA00022692"/>
    </source>
</evidence>
<dbReference type="InterPro" id="IPR006068">
    <property type="entry name" value="ATPase_P-typ_cation-transptr_C"/>
</dbReference>
<dbReference type="Gene3D" id="3.40.1110.10">
    <property type="entry name" value="Calcium-transporting ATPase, cytoplasmic domain N"/>
    <property type="match status" value="1"/>
</dbReference>
<accession>A0A7W9BC57</accession>
<evidence type="ECO:0000259" key="12">
    <source>
        <dbReference type="Pfam" id="PF00690"/>
    </source>
</evidence>
<dbReference type="InterPro" id="IPR023299">
    <property type="entry name" value="ATPase_P-typ_cyto_dom_N"/>
</dbReference>
<feature type="transmembrane region" description="Helical" evidence="9">
    <location>
        <begin position="756"/>
        <end position="783"/>
    </location>
</feature>
<dbReference type="GO" id="GO:0006883">
    <property type="term" value="P:intracellular sodium ion homeostasis"/>
    <property type="evidence" value="ECO:0007669"/>
    <property type="project" value="TreeGrafter"/>
</dbReference>
<dbReference type="GO" id="GO:0016887">
    <property type="term" value="F:ATP hydrolysis activity"/>
    <property type="evidence" value="ECO:0007669"/>
    <property type="project" value="InterPro"/>
</dbReference>
<evidence type="ECO:0000256" key="6">
    <source>
        <dbReference type="ARBA" id="ARBA00022967"/>
    </source>
</evidence>
<feature type="transmembrane region" description="Helical" evidence="9">
    <location>
        <begin position="231"/>
        <end position="258"/>
    </location>
</feature>
<dbReference type="GO" id="GO:0005391">
    <property type="term" value="F:P-type sodium:potassium-exchanging transporter activity"/>
    <property type="evidence" value="ECO:0007669"/>
    <property type="project" value="TreeGrafter"/>
</dbReference>
<dbReference type="GO" id="GO:0005524">
    <property type="term" value="F:ATP binding"/>
    <property type="evidence" value="ECO:0007669"/>
    <property type="project" value="UniProtKB-KW"/>
</dbReference>
<keyword evidence="7 9" id="KW-1133">Transmembrane helix</keyword>
<dbReference type="SUPFAM" id="SSF81665">
    <property type="entry name" value="Calcium ATPase, transmembrane domain M"/>
    <property type="match status" value="1"/>
</dbReference>
<dbReference type="InterPro" id="IPR044492">
    <property type="entry name" value="P_typ_ATPase_HD_dom"/>
</dbReference>
<keyword evidence="3 9" id="KW-0812">Transmembrane</keyword>
<protein>
    <submittedName>
        <fullName evidence="13">Calcium-translocating P-type ATPase</fullName>
    </submittedName>
</protein>
<evidence type="ECO:0000313" key="14">
    <source>
        <dbReference type="Proteomes" id="UP000546200"/>
    </source>
</evidence>
<dbReference type="SUPFAM" id="SSF81653">
    <property type="entry name" value="Calcium ATPase, transduction domain A"/>
    <property type="match status" value="1"/>
</dbReference>
<dbReference type="GO" id="GO:0030007">
    <property type="term" value="P:intracellular potassium ion homeostasis"/>
    <property type="evidence" value="ECO:0007669"/>
    <property type="project" value="TreeGrafter"/>
</dbReference>
<comment type="caution">
    <text evidence="13">The sequence shown here is derived from an EMBL/GenBank/DDBJ whole genome shotgun (WGS) entry which is preliminary data.</text>
</comment>
<comment type="subcellular location">
    <subcellularLocation>
        <location evidence="1">Membrane</location>
        <topology evidence="1">Multi-pass membrane protein</topology>
    </subcellularLocation>
</comment>
<dbReference type="Pfam" id="PF00702">
    <property type="entry name" value="Hydrolase"/>
    <property type="match status" value="1"/>
</dbReference>
<keyword evidence="4" id="KW-0547">Nucleotide-binding</keyword>
<dbReference type="AlphaFoldDB" id="A0A7W9BC57"/>
<dbReference type="GO" id="GO:0036376">
    <property type="term" value="P:sodium ion export across plasma membrane"/>
    <property type="evidence" value="ECO:0007669"/>
    <property type="project" value="TreeGrafter"/>
</dbReference>
<dbReference type="PRINTS" id="PR00119">
    <property type="entry name" value="CATATPASE"/>
</dbReference>
<dbReference type="InterPro" id="IPR023214">
    <property type="entry name" value="HAD_sf"/>
</dbReference>
<dbReference type="Pfam" id="PF00689">
    <property type="entry name" value="Cation_ATPase_C"/>
    <property type="match status" value="1"/>
</dbReference>
<evidence type="ECO:0000256" key="8">
    <source>
        <dbReference type="ARBA" id="ARBA00023136"/>
    </source>
</evidence>
<dbReference type="InterPro" id="IPR018303">
    <property type="entry name" value="ATPase_P-typ_P_site"/>
</dbReference>
<keyword evidence="6" id="KW-1278">Translocase</keyword>
<dbReference type="InterPro" id="IPR001757">
    <property type="entry name" value="P_typ_ATPase"/>
</dbReference>
<reference evidence="13 14" key="1">
    <citation type="submission" date="2020-08" db="EMBL/GenBank/DDBJ databases">
        <title>Genomic Encyclopedia of Type Strains, Phase IV (KMG-IV): sequencing the most valuable type-strain genomes for metagenomic binning, comparative biology and taxonomic classification.</title>
        <authorList>
            <person name="Goeker M."/>
        </authorList>
    </citation>
    <scope>NUCLEOTIDE SEQUENCE [LARGE SCALE GENOMIC DNA]</scope>
    <source>
        <strain evidence="13 14">DSM 100044</strain>
    </source>
</reference>
<dbReference type="InterPro" id="IPR059000">
    <property type="entry name" value="ATPase_P-type_domA"/>
</dbReference>
<name>A0A7W9BC57_9SPHN</name>
<keyword evidence="14" id="KW-1185">Reference proteome</keyword>